<accession>K9UBM6</accession>
<dbReference type="RefSeq" id="WP_015158691.1">
    <property type="nucleotide sequence ID" value="NC_019697.1"/>
</dbReference>
<feature type="transmembrane region" description="Helical" evidence="1">
    <location>
        <begin position="115"/>
        <end position="139"/>
    </location>
</feature>
<dbReference type="EMBL" id="CP003600">
    <property type="protein sequence ID" value="AFY92507.1"/>
    <property type="molecule type" value="Genomic_DNA"/>
</dbReference>
<dbReference type="Proteomes" id="UP000010366">
    <property type="component" value="Chromosome"/>
</dbReference>
<dbReference type="PATRIC" id="fig|1173020.3.peg.1530"/>
<evidence type="ECO:0000256" key="1">
    <source>
        <dbReference type="SAM" id="Phobius"/>
    </source>
</evidence>
<keyword evidence="1" id="KW-1133">Transmembrane helix</keyword>
<dbReference type="PANTHER" id="PTHR43592">
    <property type="entry name" value="CAAX AMINO TERMINAL PROTEASE"/>
    <property type="match status" value="1"/>
</dbReference>
<dbReference type="AlphaFoldDB" id="K9UBM6"/>
<dbReference type="Pfam" id="PF02517">
    <property type="entry name" value="Rce1-like"/>
    <property type="match status" value="1"/>
</dbReference>
<sequence>MSNPPNPDIEPLSRSQILIAMAVTSILLFGVAKLWLYLSELQLRPLSLSAIDLGFGIALGLGLTGLSAIVYAVWGVYRESADFYLAMVLKPLAIPDMVWLGILPGLSEELLFRGVMLPALGLDPIGIVLSSLCFGVLHMTNAQQWPYGVWATVVGMVLAYTMVETGNLFIPIVAHVTTNFISGLTWKLNMLDRSKPL</sequence>
<feature type="transmembrane region" description="Helical" evidence="1">
    <location>
        <begin position="50"/>
        <end position="77"/>
    </location>
</feature>
<feature type="transmembrane region" description="Helical" evidence="1">
    <location>
        <begin position="17"/>
        <end position="38"/>
    </location>
</feature>
<dbReference type="HOGENOM" id="CLU_127724_0_0_3"/>
<protein>
    <submittedName>
        <fullName evidence="3">Putative metal-dependent membrane protease</fullName>
    </submittedName>
</protein>
<keyword evidence="3" id="KW-0378">Hydrolase</keyword>
<evidence type="ECO:0000313" key="3">
    <source>
        <dbReference type="EMBL" id="AFY92507.1"/>
    </source>
</evidence>
<evidence type="ECO:0000259" key="2">
    <source>
        <dbReference type="Pfam" id="PF02517"/>
    </source>
</evidence>
<dbReference type="OrthoDB" id="571316at2"/>
<keyword evidence="4" id="KW-1185">Reference proteome</keyword>
<dbReference type="GO" id="GO:0004175">
    <property type="term" value="F:endopeptidase activity"/>
    <property type="evidence" value="ECO:0007669"/>
    <property type="project" value="UniProtKB-ARBA"/>
</dbReference>
<dbReference type="STRING" id="1173020.Cha6605_1312"/>
<gene>
    <name evidence="3" type="ORF">Cha6605_1312</name>
</gene>
<keyword evidence="1" id="KW-0472">Membrane</keyword>
<dbReference type="PANTHER" id="PTHR43592:SF7">
    <property type="entry name" value="CAAX AMINO TERMINAL PROTEASE FAMILY PROTEIN"/>
    <property type="match status" value="1"/>
</dbReference>
<feature type="transmembrane region" description="Helical" evidence="1">
    <location>
        <begin position="145"/>
        <end position="163"/>
    </location>
</feature>
<reference evidence="3 4" key="1">
    <citation type="submission" date="2012-05" db="EMBL/GenBank/DDBJ databases">
        <title>Finished chromosome of genome of Chamaesiphon sp. PCC 6605.</title>
        <authorList>
            <consortium name="US DOE Joint Genome Institute"/>
            <person name="Gugger M."/>
            <person name="Coursin T."/>
            <person name="Rippka R."/>
            <person name="Tandeau De Marsac N."/>
            <person name="Huntemann M."/>
            <person name="Wei C.-L."/>
            <person name="Han J."/>
            <person name="Detter J.C."/>
            <person name="Han C."/>
            <person name="Tapia R."/>
            <person name="Chen A."/>
            <person name="Kyrpides N."/>
            <person name="Mavromatis K."/>
            <person name="Markowitz V."/>
            <person name="Szeto E."/>
            <person name="Ivanova N."/>
            <person name="Pagani I."/>
            <person name="Pati A."/>
            <person name="Goodwin L."/>
            <person name="Nordberg H.P."/>
            <person name="Cantor M.N."/>
            <person name="Hua S.X."/>
            <person name="Woyke T."/>
            <person name="Kerfeld C.A."/>
        </authorList>
    </citation>
    <scope>NUCLEOTIDE SEQUENCE [LARGE SCALE GENOMIC DNA]</scope>
    <source>
        <strain evidence="4">ATCC 27169 / PCC 6605</strain>
    </source>
</reference>
<dbReference type="InterPro" id="IPR003675">
    <property type="entry name" value="Rce1/LyrA-like_dom"/>
</dbReference>
<feature type="domain" description="CAAX prenyl protease 2/Lysostaphin resistance protein A-like" evidence="2">
    <location>
        <begin position="93"/>
        <end position="181"/>
    </location>
</feature>
<name>K9UBM6_CHAP6</name>
<proteinExistence type="predicted"/>
<feature type="transmembrane region" description="Helical" evidence="1">
    <location>
        <begin position="83"/>
        <end position="103"/>
    </location>
</feature>
<evidence type="ECO:0000313" key="4">
    <source>
        <dbReference type="Proteomes" id="UP000010366"/>
    </source>
</evidence>
<dbReference type="GO" id="GO:0080120">
    <property type="term" value="P:CAAX-box protein maturation"/>
    <property type="evidence" value="ECO:0007669"/>
    <property type="project" value="UniProtKB-ARBA"/>
</dbReference>
<dbReference type="eggNOG" id="COG1266">
    <property type="taxonomic scope" value="Bacteria"/>
</dbReference>
<organism evidence="3 4">
    <name type="scientific">Chamaesiphon minutus (strain ATCC 27169 / PCC 6605)</name>
    <dbReference type="NCBI Taxonomy" id="1173020"/>
    <lineage>
        <taxon>Bacteria</taxon>
        <taxon>Bacillati</taxon>
        <taxon>Cyanobacteriota</taxon>
        <taxon>Cyanophyceae</taxon>
        <taxon>Gomontiellales</taxon>
        <taxon>Chamaesiphonaceae</taxon>
        <taxon>Chamaesiphon</taxon>
    </lineage>
</organism>
<dbReference type="KEGG" id="cmp:Cha6605_1312"/>
<keyword evidence="3" id="KW-0645">Protease</keyword>
<dbReference type="GO" id="GO:0006508">
    <property type="term" value="P:proteolysis"/>
    <property type="evidence" value="ECO:0007669"/>
    <property type="project" value="UniProtKB-KW"/>
</dbReference>
<keyword evidence="1" id="KW-0812">Transmembrane</keyword>